<evidence type="ECO:0000313" key="8">
    <source>
        <dbReference type="EMBL" id="CAI0547838.1"/>
    </source>
</evidence>
<keyword evidence="6" id="KW-0812">Transmembrane</keyword>
<dbReference type="InterPro" id="IPR049625">
    <property type="entry name" value="Glyco_transf_61_cat"/>
</dbReference>
<feature type="compositionally biased region" description="Low complexity" evidence="5">
    <location>
        <begin position="150"/>
        <end position="162"/>
    </location>
</feature>
<feature type="transmembrane region" description="Helical" evidence="6">
    <location>
        <begin position="20"/>
        <end position="40"/>
    </location>
</feature>
<keyword evidence="6" id="KW-1133">Transmembrane helix</keyword>
<dbReference type="Proteomes" id="UP001154282">
    <property type="component" value="Unassembled WGS sequence"/>
</dbReference>
<reference evidence="8" key="1">
    <citation type="submission" date="2022-08" db="EMBL/GenBank/DDBJ databases">
        <authorList>
            <person name="Gutierrez-Valencia J."/>
        </authorList>
    </citation>
    <scope>NUCLEOTIDE SEQUENCE</scope>
</reference>
<evidence type="ECO:0000256" key="2">
    <source>
        <dbReference type="ARBA" id="ARBA00022676"/>
    </source>
</evidence>
<keyword evidence="9" id="KW-1185">Reference proteome</keyword>
<evidence type="ECO:0000256" key="6">
    <source>
        <dbReference type="SAM" id="Phobius"/>
    </source>
</evidence>
<comment type="subcellular location">
    <subcellularLocation>
        <location evidence="1">Golgi apparatus membrane</location>
        <topology evidence="1">Single-pass type II membrane protein</topology>
    </subcellularLocation>
</comment>
<dbReference type="GO" id="GO:0000139">
    <property type="term" value="C:Golgi membrane"/>
    <property type="evidence" value="ECO:0007669"/>
    <property type="project" value="UniProtKB-SubCell"/>
</dbReference>
<evidence type="ECO:0000256" key="1">
    <source>
        <dbReference type="ARBA" id="ARBA00004323"/>
    </source>
</evidence>
<dbReference type="EMBL" id="CAMGYJ010000010">
    <property type="protein sequence ID" value="CAI0547838.1"/>
    <property type="molecule type" value="Genomic_DNA"/>
</dbReference>
<comment type="caution">
    <text evidence="8">The sequence shown here is derived from an EMBL/GenBank/DDBJ whole genome shotgun (WGS) entry which is preliminary data.</text>
</comment>
<keyword evidence="2" id="KW-0328">Glycosyltransferase</keyword>
<dbReference type="Pfam" id="PF04577">
    <property type="entry name" value="Glyco_transf_61"/>
    <property type="match status" value="1"/>
</dbReference>
<dbReference type="PANTHER" id="PTHR20961:SF5">
    <property type="entry name" value="GLYCOSYLTRANSFERASE-RELATED"/>
    <property type="match status" value="1"/>
</dbReference>
<evidence type="ECO:0000256" key="5">
    <source>
        <dbReference type="SAM" id="MobiDB-lite"/>
    </source>
</evidence>
<protein>
    <recommendedName>
        <fullName evidence="7">Glycosyltransferase 61 catalytic domain-containing protein</fullName>
    </recommendedName>
</protein>
<dbReference type="GO" id="GO:0016763">
    <property type="term" value="F:pentosyltransferase activity"/>
    <property type="evidence" value="ECO:0007669"/>
    <property type="project" value="UniProtKB-ARBA"/>
</dbReference>
<gene>
    <name evidence="8" type="ORF">LITE_LOCUS44533</name>
</gene>
<feature type="region of interest" description="Disordered" evidence="5">
    <location>
        <begin position="144"/>
        <end position="190"/>
    </location>
</feature>
<sequence length="571" mass="65080">MMMYDSLLARSFTKHEQKKLGRGALIICFLIFLSFCTIFKPQKWGPLPSPLDLRWSPGVFQKLYMVNDTASSLLHMDKKRSKYGCPQANTLFKTFHVHNQLKSSMDDNFYRRGNHPQQHSCQGESYKRLNAAHTKSLFHEYAAASVKQSTRTTTTTNDASTTNHREMHTTNNNDAGLEKQSKKQSPIPVTCSKGERSDFCDLNGDVRVDPGSATVYYVGAGDQNRTASTMSIKPYGRKGDEVAMGLVREWSLKMVARDDRDLPACSQIHESPGVVFSLGGFAGNHFHAFTDVLVPLFATARRFDGEVELLITDHQPWLVAKFGTILRALSRYNSMDLDKEQQSKKTHCFSRLILGLKGRHKKELNINPSESEYTMVDFKQFLRNAYSLEKATAINLQFKDKKSRPQLLIISRKRTRAFTNVNDVARMARTLGYQVTVAEPDRNISKSAEIMNSCDVVMGVHGAGLTNMVFVPDNAILVQVVPLGADWISKTYFREPSENMKVRYLEYKIKREESSLTEHYPPDDVVFTKPWSFAKENWDLFKSIYLDNQNVKLDVKRFRPTLLKALELLHQ</sequence>
<evidence type="ECO:0000313" key="9">
    <source>
        <dbReference type="Proteomes" id="UP001154282"/>
    </source>
</evidence>
<dbReference type="PANTHER" id="PTHR20961">
    <property type="entry name" value="GLYCOSYLTRANSFERASE"/>
    <property type="match status" value="1"/>
</dbReference>
<dbReference type="AlphaFoldDB" id="A0AAV0QRG3"/>
<dbReference type="InterPro" id="IPR007657">
    <property type="entry name" value="Glycosyltransferase_61"/>
</dbReference>
<name>A0AAV0QRG3_9ROSI</name>
<accession>A0AAV0QRG3</accession>
<keyword evidence="6" id="KW-0472">Membrane</keyword>
<proteinExistence type="predicted"/>
<evidence type="ECO:0000256" key="3">
    <source>
        <dbReference type="ARBA" id="ARBA00022679"/>
    </source>
</evidence>
<organism evidence="8 9">
    <name type="scientific">Linum tenue</name>
    <dbReference type="NCBI Taxonomy" id="586396"/>
    <lineage>
        <taxon>Eukaryota</taxon>
        <taxon>Viridiplantae</taxon>
        <taxon>Streptophyta</taxon>
        <taxon>Embryophyta</taxon>
        <taxon>Tracheophyta</taxon>
        <taxon>Spermatophyta</taxon>
        <taxon>Magnoliopsida</taxon>
        <taxon>eudicotyledons</taxon>
        <taxon>Gunneridae</taxon>
        <taxon>Pentapetalae</taxon>
        <taxon>rosids</taxon>
        <taxon>fabids</taxon>
        <taxon>Malpighiales</taxon>
        <taxon>Linaceae</taxon>
        <taxon>Linum</taxon>
    </lineage>
</organism>
<keyword evidence="4" id="KW-0325">Glycoprotein</keyword>
<feature type="domain" description="Glycosyltransferase 61 catalytic" evidence="7">
    <location>
        <begin position="286"/>
        <end position="477"/>
    </location>
</feature>
<evidence type="ECO:0000256" key="4">
    <source>
        <dbReference type="ARBA" id="ARBA00023180"/>
    </source>
</evidence>
<keyword evidence="3" id="KW-0808">Transferase</keyword>
<evidence type="ECO:0000259" key="7">
    <source>
        <dbReference type="Pfam" id="PF04577"/>
    </source>
</evidence>